<proteinExistence type="predicted"/>
<gene>
    <name evidence="1" type="ORF">OdinLCB4_005500</name>
</gene>
<reference evidence="1" key="2">
    <citation type="journal article" date="2022" name="Nat. Microbiol.">
        <title>A closed Candidatus Odinarchaeum chromosome exposes Asgard archaeal viruses.</title>
        <authorList>
            <person name="Tamarit D."/>
            <person name="Caceres E.F."/>
            <person name="Krupovic M."/>
            <person name="Nijland R."/>
            <person name="Eme L."/>
            <person name="Robinson N.P."/>
            <person name="Ettema T.J.G."/>
        </authorList>
    </citation>
    <scope>NUCLEOTIDE SEQUENCE</scope>
    <source>
        <strain evidence="1">LCB_4</strain>
    </source>
</reference>
<organism evidence="1 2">
    <name type="scientific">Odinarchaeota yellowstonii (strain LCB_4)</name>
    <dbReference type="NCBI Taxonomy" id="1841599"/>
    <lineage>
        <taxon>Archaea</taxon>
        <taxon>Promethearchaeati</taxon>
        <taxon>Candidatus Odinarchaeota</taxon>
        <taxon>Candidatus Odinarchaeia</taxon>
        <taxon>Candidatus Odinarchaeales</taxon>
        <taxon>Candidatus Odinarchaeaceae</taxon>
        <taxon>Candidatus Odinarchaeum</taxon>
    </lineage>
</organism>
<name>A0AAF0IAY4_ODILC</name>
<evidence type="ECO:0000313" key="1">
    <source>
        <dbReference type="EMBL" id="WEU39925.1"/>
    </source>
</evidence>
<dbReference type="InterPro" id="IPR050155">
    <property type="entry name" value="HAD-like_hydrolase_sf"/>
</dbReference>
<dbReference type="EMBL" id="CP091871">
    <property type="protein sequence ID" value="WEU39925.1"/>
    <property type="molecule type" value="Genomic_DNA"/>
</dbReference>
<reference evidence="1" key="1">
    <citation type="journal article" date="2017" name="Nature">
        <title>Asgard archaea illuminate the origin of eukaryotic cellular complexity.</title>
        <authorList>
            <person name="Zaremba-Niedzwiedzka K."/>
            <person name="Caceres E.F."/>
            <person name="Saw J.H."/>
            <person name="Backstrom D."/>
            <person name="Juzokaite L."/>
            <person name="Vancaester E."/>
            <person name="Seitz K.W."/>
            <person name="Anantharaman K."/>
            <person name="Starnawski P."/>
            <person name="Kjeldsen K.U."/>
            <person name="Scott M.B."/>
            <person name="Nunoura T."/>
            <person name="Banfield J.F."/>
            <person name="Schramm A."/>
            <person name="Baker B.J."/>
            <person name="Spang A."/>
            <person name="Ettema T.J.G."/>
        </authorList>
    </citation>
    <scope>NUCLEOTIDE SEQUENCE</scope>
    <source>
        <strain evidence="1">LCB_4</strain>
    </source>
</reference>
<dbReference type="PANTHER" id="PTHR43434:SF1">
    <property type="entry name" value="PHOSPHOGLYCOLATE PHOSPHATASE"/>
    <property type="match status" value="1"/>
</dbReference>
<dbReference type="GO" id="GO:0006281">
    <property type="term" value="P:DNA repair"/>
    <property type="evidence" value="ECO:0007669"/>
    <property type="project" value="TreeGrafter"/>
</dbReference>
<evidence type="ECO:0000313" key="2">
    <source>
        <dbReference type="Proteomes" id="UP000186851"/>
    </source>
</evidence>
<dbReference type="KEGG" id="oyw:OdinLCB4_005500"/>
<dbReference type="InterPro" id="IPR023214">
    <property type="entry name" value="HAD_sf"/>
</dbReference>
<dbReference type="Proteomes" id="UP000186851">
    <property type="component" value="Chromosome"/>
</dbReference>
<dbReference type="Pfam" id="PF00702">
    <property type="entry name" value="Hydrolase"/>
    <property type="match status" value="1"/>
</dbReference>
<protein>
    <recommendedName>
        <fullName evidence="3">Phosphoglycolate phosphatase</fullName>
    </recommendedName>
</protein>
<dbReference type="InterPro" id="IPR036412">
    <property type="entry name" value="HAD-like_sf"/>
</dbReference>
<dbReference type="GO" id="GO:0008967">
    <property type="term" value="F:phosphoglycolate phosphatase activity"/>
    <property type="evidence" value="ECO:0007669"/>
    <property type="project" value="TreeGrafter"/>
</dbReference>
<sequence>MSEYWFLNSHNGNIIINLDAEFILKKLDAIVFDCDGVLLNTSKSYDSAIKKCVNFLFSNIFNCEKLDLISDKDILNIRNTGGFNNDWELTYAFILYYFFKLSVFLSKRAQINLPENTGVKDAINLLKNLRNMLNLSNIHHEKITLMKEYTLDEYISYLDVYGLKTARKVLYSWAENMSQINFMQQIEKYLCFQKSLDHDVVTRIFQEFYLGPLLTEFYNIETILDVKEGAITKETLNGDLKDYKKLLELGIKKFGIASSRPRKEAEYILRKYSVIPEMVNMDALIFLEDIKAEEERIEKQTGQKLSLEKPHPASILLSLKNIGEVKAAAFVGDTAADIYAANEAKKIFNTPIVSVGFTGQASDPHLLEKKFMSLKTDIIVPSISQLVLVIGDIKLKDGQEVLKKCEPLI</sequence>
<dbReference type="Gene3D" id="3.40.50.1000">
    <property type="entry name" value="HAD superfamily/HAD-like"/>
    <property type="match status" value="1"/>
</dbReference>
<evidence type="ECO:0008006" key="3">
    <source>
        <dbReference type="Google" id="ProtNLM"/>
    </source>
</evidence>
<dbReference type="PANTHER" id="PTHR43434">
    <property type="entry name" value="PHOSPHOGLYCOLATE PHOSPHATASE"/>
    <property type="match status" value="1"/>
</dbReference>
<dbReference type="AlphaFoldDB" id="A0AAF0IAY4"/>
<dbReference type="SUPFAM" id="SSF56784">
    <property type="entry name" value="HAD-like"/>
    <property type="match status" value="1"/>
</dbReference>
<accession>A0AAF0IAY4</accession>